<evidence type="ECO:0000313" key="2">
    <source>
        <dbReference type="EMBL" id="KAG8518477.1"/>
    </source>
</evidence>
<feature type="non-terminal residue" evidence="2">
    <location>
        <position position="1"/>
    </location>
</feature>
<keyword evidence="3" id="KW-1185">Reference proteome</keyword>
<dbReference type="Gene3D" id="1.10.246.90">
    <property type="entry name" value="Nop domain"/>
    <property type="match status" value="1"/>
</dbReference>
<evidence type="ECO:0000313" key="3">
    <source>
        <dbReference type="Proteomes" id="UP000700334"/>
    </source>
</evidence>
<dbReference type="AlphaFoldDB" id="A0A8J6AG87"/>
<feature type="region of interest" description="Disordered" evidence="1">
    <location>
        <begin position="58"/>
        <end position="84"/>
    </location>
</feature>
<evidence type="ECO:0000256" key="1">
    <source>
        <dbReference type="SAM" id="MobiDB-lite"/>
    </source>
</evidence>
<dbReference type="InterPro" id="IPR042239">
    <property type="entry name" value="Nop_C"/>
</dbReference>
<sequence>CYKQRLHSLYLANKCSTAFRIDCSSNVPAGRFGGKFQEQSKQLLRLLGAGEIGEEMVEERKEMSGWDDPTISENSSSYHDPERV</sequence>
<organism evidence="2 3">
    <name type="scientific">Galemys pyrenaicus</name>
    <name type="common">Iberian desman</name>
    <name type="synonym">Pyrenean desman</name>
    <dbReference type="NCBI Taxonomy" id="202257"/>
    <lineage>
        <taxon>Eukaryota</taxon>
        <taxon>Metazoa</taxon>
        <taxon>Chordata</taxon>
        <taxon>Craniata</taxon>
        <taxon>Vertebrata</taxon>
        <taxon>Euteleostomi</taxon>
        <taxon>Mammalia</taxon>
        <taxon>Eutheria</taxon>
        <taxon>Laurasiatheria</taxon>
        <taxon>Eulipotyphla</taxon>
        <taxon>Talpidae</taxon>
        <taxon>Galemys</taxon>
    </lineage>
</organism>
<dbReference type="InterPro" id="IPR036070">
    <property type="entry name" value="Nop_dom_sf"/>
</dbReference>
<gene>
    <name evidence="2" type="ORF">J0S82_004407</name>
</gene>
<name>A0A8J6AG87_GALPY</name>
<dbReference type="EMBL" id="JAGFMF010011629">
    <property type="protein sequence ID" value="KAG8518477.1"/>
    <property type="molecule type" value="Genomic_DNA"/>
</dbReference>
<proteinExistence type="predicted"/>
<protein>
    <submittedName>
        <fullName evidence="2">Uncharacterized protein</fullName>
    </submittedName>
</protein>
<dbReference type="Proteomes" id="UP000700334">
    <property type="component" value="Unassembled WGS sequence"/>
</dbReference>
<reference evidence="2" key="1">
    <citation type="journal article" date="2021" name="Evol. Appl.">
        <title>The genome of the Pyrenean desman and the effects of bottlenecks and inbreeding on the genomic landscape of an endangered species.</title>
        <authorList>
            <person name="Escoda L."/>
            <person name="Castresana J."/>
        </authorList>
    </citation>
    <scope>NUCLEOTIDE SEQUENCE</scope>
    <source>
        <strain evidence="2">IBE-C5619</strain>
    </source>
</reference>
<dbReference type="SUPFAM" id="SSF89124">
    <property type="entry name" value="Nop domain"/>
    <property type="match status" value="1"/>
</dbReference>
<accession>A0A8J6AG87</accession>
<comment type="caution">
    <text evidence="2">The sequence shown here is derived from an EMBL/GenBank/DDBJ whole genome shotgun (WGS) entry which is preliminary data.</text>
</comment>